<dbReference type="InterPro" id="IPR007712">
    <property type="entry name" value="RelE/ParE_toxin"/>
</dbReference>
<keyword evidence="2" id="KW-1277">Toxin-antitoxin system</keyword>
<accession>A0A918Q3D5</accession>
<reference evidence="3" key="2">
    <citation type="submission" date="2020-09" db="EMBL/GenBank/DDBJ databases">
        <authorList>
            <person name="Sun Q."/>
            <person name="Kim S."/>
        </authorList>
    </citation>
    <scope>NUCLEOTIDE SEQUENCE</scope>
    <source>
        <strain evidence="3">KCTC 32296</strain>
    </source>
</reference>
<reference evidence="3" key="1">
    <citation type="journal article" date="2014" name="Int. J. Syst. Evol. Microbiol.">
        <title>Complete genome sequence of Corynebacterium casei LMG S-19264T (=DSM 44701T), isolated from a smear-ripened cheese.</title>
        <authorList>
            <consortium name="US DOE Joint Genome Institute (JGI-PGF)"/>
            <person name="Walter F."/>
            <person name="Albersmeier A."/>
            <person name="Kalinowski J."/>
            <person name="Ruckert C."/>
        </authorList>
    </citation>
    <scope>NUCLEOTIDE SEQUENCE</scope>
    <source>
        <strain evidence="3">KCTC 32296</strain>
    </source>
</reference>
<dbReference type="Gene3D" id="3.30.2310.20">
    <property type="entry name" value="RelE-like"/>
    <property type="match status" value="1"/>
</dbReference>
<proteinExistence type="inferred from homology"/>
<organism evidence="3 4">
    <name type="scientific">Asticcacaulis endophyticus</name>
    <dbReference type="NCBI Taxonomy" id="1395890"/>
    <lineage>
        <taxon>Bacteria</taxon>
        <taxon>Pseudomonadati</taxon>
        <taxon>Pseudomonadota</taxon>
        <taxon>Alphaproteobacteria</taxon>
        <taxon>Caulobacterales</taxon>
        <taxon>Caulobacteraceae</taxon>
        <taxon>Asticcacaulis</taxon>
    </lineage>
</organism>
<dbReference type="EMBL" id="BMZB01000001">
    <property type="protein sequence ID" value="GGZ30468.1"/>
    <property type="molecule type" value="Genomic_DNA"/>
</dbReference>
<dbReference type="Proteomes" id="UP000662572">
    <property type="component" value="Unassembled WGS sequence"/>
</dbReference>
<dbReference type="Pfam" id="PF05016">
    <property type="entry name" value="ParE_toxin"/>
    <property type="match status" value="1"/>
</dbReference>
<dbReference type="InterPro" id="IPR051803">
    <property type="entry name" value="TA_system_RelE-like_toxin"/>
</dbReference>
<dbReference type="AlphaFoldDB" id="A0A918Q3D5"/>
<dbReference type="NCBIfam" id="TIGR02385">
    <property type="entry name" value="RelE_StbE"/>
    <property type="match status" value="1"/>
</dbReference>
<comment type="caution">
    <text evidence="3">The sequence shown here is derived from an EMBL/GenBank/DDBJ whole genome shotgun (WGS) entry which is preliminary data.</text>
</comment>
<evidence type="ECO:0000256" key="1">
    <source>
        <dbReference type="ARBA" id="ARBA00006226"/>
    </source>
</evidence>
<name>A0A918Q3D5_9CAUL</name>
<evidence type="ECO:0000256" key="2">
    <source>
        <dbReference type="ARBA" id="ARBA00022649"/>
    </source>
</evidence>
<keyword evidence="4" id="KW-1185">Reference proteome</keyword>
<dbReference type="InterPro" id="IPR035093">
    <property type="entry name" value="RelE/ParE_toxin_dom_sf"/>
</dbReference>
<comment type="similarity">
    <text evidence="1">Belongs to the RelE toxin family.</text>
</comment>
<evidence type="ECO:0000313" key="3">
    <source>
        <dbReference type="EMBL" id="GGZ30468.1"/>
    </source>
</evidence>
<protein>
    <submittedName>
        <fullName evidence="3">Plasmid stabilization protein</fullName>
    </submittedName>
</protein>
<sequence>MVEIIWTETAAQDLDDIGSYIALDSPRSAERVVRRIVESVAGLSFYPKIGRVGTEPDTRLLVVSGTPYIAVYRLRERIEILTVYHASRKFPFSS</sequence>
<gene>
    <name evidence="3" type="ORF">GCM10011273_15940</name>
</gene>
<dbReference type="PANTHER" id="PTHR33755">
    <property type="entry name" value="TOXIN PARE1-RELATED"/>
    <property type="match status" value="1"/>
</dbReference>
<evidence type="ECO:0000313" key="4">
    <source>
        <dbReference type="Proteomes" id="UP000662572"/>
    </source>
</evidence>